<sequence length="113" mass="13047">MDVEPNRLSDVDLRGFVLDRLDEDAERLAREELPLLDEAERRGRLAILRSDDGRELLIVPGEARTADERVPVPFEEKAQWLREEVQGGSDRSVLLLLAAAYDTHHGWQEEWRT</sequence>
<dbReference type="EMBL" id="RJKM01000001">
    <property type="protein sequence ID" value="ROP35525.1"/>
    <property type="molecule type" value="Genomic_DNA"/>
</dbReference>
<dbReference type="AlphaFoldDB" id="A0A3N1GYZ8"/>
<evidence type="ECO:0000313" key="1">
    <source>
        <dbReference type="EMBL" id="ROP35525.1"/>
    </source>
</evidence>
<gene>
    <name evidence="1" type="ORF">EDD40_0756</name>
</gene>
<comment type="caution">
    <text evidence="1">The sequence shown here is derived from an EMBL/GenBank/DDBJ whole genome shotgun (WGS) entry which is preliminary data.</text>
</comment>
<keyword evidence="2" id="KW-1185">Reference proteome</keyword>
<protein>
    <submittedName>
        <fullName evidence="1">Uncharacterized protein</fullName>
    </submittedName>
</protein>
<reference evidence="1 2" key="1">
    <citation type="submission" date="2018-11" db="EMBL/GenBank/DDBJ databases">
        <title>Sequencing the genomes of 1000 actinobacteria strains.</title>
        <authorList>
            <person name="Klenk H.-P."/>
        </authorList>
    </citation>
    <scope>NUCLEOTIDE SEQUENCE [LARGE SCALE GENOMIC DNA]</scope>
    <source>
        <strain evidence="1 2">DSM 44231</strain>
    </source>
</reference>
<dbReference type="RefSeq" id="WP_123741655.1">
    <property type="nucleotide sequence ID" value="NZ_RJKM01000001.1"/>
</dbReference>
<dbReference type="Proteomes" id="UP000268727">
    <property type="component" value="Unassembled WGS sequence"/>
</dbReference>
<name>A0A3N1GYZ8_9PSEU</name>
<accession>A0A3N1GYZ8</accession>
<evidence type="ECO:0000313" key="2">
    <source>
        <dbReference type="Proteomes" id="UP000268727"/>
    </source>
</evidence>
<organism evidence="1 2">
    <name type="scientific">Saccharothrix texasensis</name>
    <dbReference type="NCBI Taxonomy" id="103734"/>
    <lineage>
        <taxon>Bacteria</taxon>
        <taxon>Bacillati</taxon>
        <taxon>Actinomycetota</taxon>
        <taxon>Actinomycetes</taxon>
        <taxon>Pseudonocardiales</taxon>
        <taxon>Pseudonocardiaceae</taxon>
        <taxon>Saccharothrix</taxon>
    </lineage>
</organism>
<dbReference type="OrthoDB" id="3695784at2"/>
<proteinExistence type="predicted"/>